<dbReference type="Gramene" id="OE9A053245T1">
    <property type="protein sequence ID" value="OE9A053245C1"/>
    <property type="gene ID" value="OE9A053245"/>
</dbReference>
<dbReference type="Proteomes" id="UP000594638">
    <property type="component" value="Unassembled WGS sequence"/>
</dbReference>
<reference evidence="3 4" key="1">
    <citation type="submission" date="2019-12" db="EMBL/GenBank/DDBJ databases">
        <authorList>
            <person name="Alioto T."/>
            <person name="Alioto T."/>
            <person name="Gomez Garrido J."/>
        </authorList>
    </citation>
    <scope>NUCLEOTIDE SEQUENCE [LARGE SCALE GENOMIC DNA]</scope>
</reference>
<evidence type="ECO:0000256" key="2">
    <source>
        <dbReference type="SAM" id="SignalP"/>
    </source>
</evidence>
<evidence type="ECO:0000256" key="1">
    <source>
        <dbReference type="SAM" id="MobiDB-lite"/>
    </source>
</evidence>
<keyword evidence="2" id="KW-0732">Signal</keyword>
<name>A0A8S0TKQ9_OLEEU</name>
<dbReference type="AlphaFoldDB" id="A0A8S0TKQ9"/>
<feature type="compositionally biased region" description="Polar residues" evidence="1">
    <location>
        <begin position="75"/>
        <end position="86"/>
    </location>
</feature>
<comment type="caution">
    <text evidence="3">The sequence shown here is derived from an EMBL/GenBank/DDBJ whole genome shotgun (WGS) entry which is preliminary data.</text>
</comment>
<protein>
    <submittedName>
        <fullName evidence="3">Uncharacterized protein</fullName>
    </submittedName>
</protein>
<feature type="compositionally biased region" description="Basic and acidic residues" evidence="1">
    <location>
        <begin position="217"/>
        <end position="227"/>
    </location>
</feature>
<feature type="signal peptide" evidence="2">
    <location>
        <begin position="1"/>
        <end position="23"/>
    </location>
</feature>
<organism evidence="3 4">
    <name type="scientific">Olea europaea subsp. europaea</name>
    <dbReference type="NCBI Taxonomy" id="158383"/>
    <lineage>
        <taxon>Eukaryota</taxon>
        <taxon>Viridiplantae</taxon>
        <taxon>Streptophyta</taxon>
        <taxon>Embryophyta</taxon>
        <taxon>Tracheophyta</taxon>
        <taxon>Spermatophyta</taxon>
        <taxon>Magnoliopsida</taxon>
        <taxon>eudicotyledons</taxon>
        <taxon>Gunneridae</taxon>
        <taxon>Pentapetalae</taxon>
        <taxon>asterids</taxon>
        <taxon>lamiids</taxon>
        <taxon>Lamiales</taxon>
        <taxon>Oleaceae</taxon>
        <taxon>Oleeae</taxon>
        <taxon>Olea</taxon>
    </lineage>
</organism>
<accession>A0A8S0TKQ9</accession>
<feature type="compositionally biased region" description="Low complexity" evidence="1">
    <location>
        <begin position="196"/>
        <end position="206"/>
    </location>
</feature>
<feature type="region of interest" description="Disordered" evidence="1">
    <location>
        <begin position="192"/>
        <end position="247"/>
    </location>
</feature>
<gene>
    <name evidence="3" type="ORF">OLEA9_A053245</name>
</gene>
<dbReference type="EMBL" id="CACTIH010007260">
    <property type="protein sequence ID" value="CAA3006520.1"/>
    <property type="molecule type" value="Genomic_DNA"/>
</dbReference>
<feature type="region of interest" description="Disordered" evidence="1">
    <location>
        <begin position="62"/>
        <end position="88"/>
    </location>
</feature>
<evidence type="ECO:0000313" key="4">
    <source>
        <dbReference type="Proteomes" id="UP000594638"/>
    </source>
</evidence>
<proteinExistence type="predicted"/>
<sequence>MHRPFAKHLIWTLWLRVRTGMLASDASRSQPTMTIVDNYDDDGNLMMDLSYKTMRRWPLLSRGQAGQTKGRAGIQSGTTATRSNLSPMAGSTMAARTARECANLADCATCRRARVPRLALVALVARESRVTAARLTRGLDTRERVCARPRAGRRKPTQRAGGLAGRVARPSADGFARVAACKHSRDFGCSPPAPARLPKAAANSARPRSRAAGKIRHGQDHTAEHVRGPTSTKPLLASEPRQREGRRQPVVVCNKRANPAWAYRAVVCVRACSHVKRASCSLENRRARLIETNSRRGLGTGATLTRKWLHAPACVALCAIPDRAREQVHEEGLSADALTCLRVESRETTKTTRELSDYQDRLSPNACLPACLPPERARALPECQPEI</sequence>
<feature type="compositionally biased region" description="Basic residues" evidence="1">
    <location>
        <begin position="207"/>
        <end position="216"/>
    </location>
</feature>
<evidence type="ECO:0000313" key="3">
    <source>
        <dbReference type="EMBL" id="CAA3006520.1"/>
    </source>
</evidence>
<feature type="chain" id="PRO_5035777682" evidence="2">
    <location>
        <begin position="24"/>
        <end position="387"/>
    </location>
</feature>
<keyword evidence="4" id="KW-1185">Reference proteome</keyword>